<dbReference type="InterPro" id="IPR025746">
    <property type="entry name" value="PilX_N_dom"/>
</dbReference>
<dbReference type="EMBL" id="NSKD01000006">
    <property type="protein sequence ID" value="PAU79594.1"/>
    <property type="molecule type" value="Genomic_DNA"/>
</dbReference>
<proteinExistence type="predicted"/>
<dbReference type="Pfam" id="PF14341">
    <property type="entry name" value="PilX_N"/>
    <property type="match status" value="1"/>
</dbReference>
<accession>A0A2A2F4F2</accession>
<organism evidence="2 3">
    <name type="scientific">Halovibrio salipaludis</name>
    <dbReference type="NCBI Taxonomy" id="2032626"/>
    <lineage>
        <taxon>Bacteria</taxon>
        <taxon>Pseudomonadati</taxon>
        <taxon>Pseudomonadota</taxon>
        <taxon>Gammaproteobacteria</taxon>
        <taxon>Oceanospirillales</taxon>
        <taxon>Halomonadaceae</taxon>
        <taxon>Halovibrio</taxon>
    </lineage>
</organism>
<reference evidence="2 3" key="1">
    <citation type="submission" date="2017-08" db="EMBL/GenBank/DDBJ databases">
        <title>Halovibrio sewagensis sp. nov., isolated from wastewater of high salinity.</title>
        <authorList>
            <person name="Dong X."/>
            <person name="Zhang G."/>
        </authorList>
    </citation>
    <scope>NUCLEOTIDE SEQUENCE [LARGE SCALE GENOMIC DNA]</scope>
    <source>
        <strain evidence="2 3">YL5-2</strain>
    </source>
</reference>
<name>A0A2A2F4F2_9GAMM</name>
<protein>
    <recommendedName>
        <fullName evidence="1">Type 4 fimbrial biogenesis protein PilX N-terminal domain-containing protein</fullName>
    </recommendedName>
</protein>
<keyword evidence="3" id="KW-1185">Reference proteome</keyword>
<evidence type="ECO:0000313" key="2">
    <source>
        <dbReference type="EMBL" id="PAU79594.1"/>
    </source>
</evidence>
<dbReference type="AlphaFoldDB" id="A0A2A2F4F2"/>
<feature type="domain" description="Type 4 fimbrial biogenesis protein PilX N-terminal" evidence="1">
    <location>
        <begin position="16"/>
        <end position="64"/>
    </location>
</feature>
<comment type="caution">
    <text evidence="2">The sequence shown here is derived from an EMBL/GenBank/DDBJ whole genome shotgun (WGS) entry which is preliminary data.</text>
</comment>
<gene>
    <name evidence="2" type="ORF">CK501_12340</name>
</gene>
<dbReference type="Proteomes" id="UP000218896">
    <property type="component" value="Unassembled WGS sequence"/>
</dbReference>
<evidence type="ECO:0000313" key="3">
    <source>
        <dbReference type="Proteomes" id="UP000218896"/>
    </source>
</evidence>
<evidence type="ECO:0000259" key="1">
    <source>
        <dbReference type="Pfam" id="PF14341"/>
    </source>
</evidence>
<sequence length="181" mass="19853">MMTMNKMAGHRRKQGGAALLLALIILFVLTLLGISSLDGALMQNRMAQAQREGVVALELADAALSEVEARIRAGSLGPTDFHDPDDAPDPFDSDTWTGNSTQTIDVEGFESERSPEYRYFIEDLGEAEITGSVASSVRDFRDGNQQSSVDVRRARIVVMARSNHGNGKRLIESFYVYEPDA</sequence>